<organism evidence="1 2">
    <name type="scientific">Allosphingosinicella flava</name>
    <dbReference type="NCBI Taxonomy" id="2771430"/>
    <lineage>
        <taxon>Bacteria</taxon>
        <taxon>Pseudomonadati</taxon>
        <taxon>Pseudomonadota</taxon>
        <taxon>Alphaproteobacteria</taxon>
        <taxon>Sphingomonadales</taxon>
        <taxon>Sphingomonadaceae</taxon>
        <taxon>Allosphingosinicella</taxon>
    </lineage>
</organism>
<evidence type="ECO:0000313" key="2">
    <source>
        <dbReference type="Proteomes" id="UP000594873"/>
    </source>
</evidence>
<evidence type="ECO:0008006" key="3">
    <source>
        <dbReference type="Google" id="ProtNLM"/>
    </source>
</evidence>
<dbReference type="AlphaFoldDB" id="A0A7T2GIP1"/>
<dbReference type="KEGG" id="sflv:IC614_09640"/>
<protein>
    <recommendedName>
        <fullName evidence="3">HEPN domain-containing protein</fullName>
    </recommendedName>
</protein>
<gene>
    <name evidence="1" type="ORF">IC614_09640</name>
</gene>
<name>A0A7T2GIP1_9SPHN</name>
<keyword evidence="2" id="KW-1185">Reference proteome</keyword>
<dbReference type="EMBL" id="CP065592">
    <property type="protein sequence ID" value="QPQ54585.1"/>
    <property type="molecule type" value="Genomic_DNA"/>
</dbReference>
<dbReference type="Proteomes" id="UP000594873">
    <property type="component" value="Chromosome"/>
</dbReference>
<accession>A0A7T2GIP1</accession>
<dbReference type="RefSeq" id="WP_200971116.1">
    <property type="nucleotide sequence ID" value="NZ_CP065592.1"/>
</dbReference>
<sequence length="147" mass="16572">MNQSKGHNSLSTKMLLTGAVGFYEAASALLKNDDMFHWPAFFVNLSYSFELSLKSMLVYREVVTYNDLKKIGHDLSKSLSMAISFGYKLPDPNISDLISILSPLHMRNELRYMRGGVVEIPDAEQARQLAWLHIQAIGDQIPINDLP</sequence>
<reference evidence="1 2" key="1">
    <citation type="submission" date="2020-11" db="EMBL/GenBank/DDBJ databases">
        <title>Genome seq and assembly of Sphingosinicella sp.</title>
        <authorList>
            <person name="Chhetri G."/>
        </authorList>
    </citation>
    <scope>NUCLEOTIDE SEQUENCE [LARGE SCALE GENOMIC DNA]</scope>
    <source>
        <strain evidence="1 2">UDD2</strain>
    </source>
</reference>
<evidence type="ECO:0000313" key="1">
    <source>
        <dbReference type="EMBL" id="QPQ54585.1"/>
    </source>
</evidence>
<proteinExistence type="predicted"/>